<dbReference type="PIRSF" id="PIRSF005457">
    <property type="entry name" value="Glx"/>
    <property type="match status" value="1"/>
</dbReference>
<feature type="domain" description="Metallo-beta-lactamase" evidence="8">
    <location>
        <begin position="18"/>
        <end position="176"/>
    </location>
</feature>
<dbReference type="SUPFAM" id="SSF56281">
    <property type="entry name" value="Metallo-hydrolase/oxidoreductase"/>
    <property type="match status" value="1"/>
</dbReference>
<keyword evidence="10" id="KW-1185">Reference proteome</keyword>
<reference evidence="9 10" key="1">
    <citation type="submission" date="2018-06" db="EMBL/GenBank/DDBJ databases">
        <title>Genomic Encyclopedia of Type Strains, Phase IV (KMG-IV): sequencing the most valuable type-strain genomes for metagenomic binning, comparative biology and taxonomic classification.</title>
        <authorList>
            <person name="Goeker M."/>
        </authorList>
    </citation>
    <scope>NUCLEOTIDE SEQUENCE [LARGE SCALE GENOMIC DNA]</scope>
    <source>
        <strain evidence="9 10">DSM 26720</strain>
    </source>
</reference>
<dbReference type="UniPathway" id="UPA00619">
    <property type="reaction ID" value="UER00676"/>
</dbReference>
<keyword evidence="4 7" id="KW-0479">Metal-binding</keyword>
<evidence type="ECO:0000256" key="1">
    <source>
        <dbReference type="ARBA" id="ARBA00001623"/>
    </source>
</evidence>
<sequence>MSPIKAQLDIEQFICRSDNYGVLIHDPESALTAAIDAPDADAVEQALDRRGWTLDFIFTTHHHFDHVDGNEKLKRKFGVSIIGPKDEADKIPGIDRTVEDGDIFTFGLFNVQVISTPGHTAGEVSYYLPEAKLVFTGDTLFALGCGRLLEGRPETMYHSLQKLIALPGDTAVYCGHEYSESNARFALTIDPENSALKERATEIARLRAADRMTLPSTIALEMATNPFLRWHDQGIRARLGLQEASDAEVFAEIRKRKDMF</sequence>
<comment type="similarity">
    <text evidence="3 7">Belongs to the metallo-beta-lactamase superfamily. Glyoxalase II family.</text>
</comment>
<name>A0A364JYI9_9HYPH</name>
<feature type="binding site" evidence="7">
    <location>
        <position position="65"/>
    </location>
    <ligand>
        <name>Zn(2+)</name>
        <dbReference type="ChEBI" id="CHEBI:29105"/>
        <label>2</label>
    </ligand>
</feature>
<dbReference type="Gene3D" id="3.60.15.10">
    <property type="entry name" value="Ribonuclease Z/Hydroxyacylglutathione hydrolase-like"/>
    <property type="match status" value="1"/>
</dbReference>
<evidence type="ECO:0000256" key="6">
    <source>
        <dbReference type="ARBA" id="ARBA00022833"/>
    </source>
</evidence>
<feature type="binding site" evidence="7">
    <location>
        <position position="138"/>
    </location>
    <ligand>
        <name>Zn(2+)</name>
        <dbReference type="ChEBI" id="CHEBI:29105"/>
        <label>1</label>
    </ligand>
</feature>
<dbReference type="InterPro" id="IPR035680">
    <property type="entry name" value="Clx_II_MBL"/>
</dbReference>
<dbReference type="GO" id="GO:0046872">
    <property type="term" value="F:metal ion binding"/>
    <property type="evidence" value="ECO:0007669"/>
    <property type="project" value="UniProtKB-KW"/>
</dbReference>
<evidence type="ECO:0000256" key="3">
    <source>
        <dbReference type="ARBA" id="ARBA00006759"/>
    </source>
</evidence>
<evidence type="ECO:0000256" key="4">
    <source>
        <dbReference type="ARBA" id="ARBA00022723"/>
    </source>
</evidence>
<feature type="binding site" evidence="7">
    <location>
        <position position="119"/>
    </location>
    <ligand>
        <name>Zn(2+)</name>
        <dbReference type="ChEBI" id="CHEBI:29105"/>
        <label>1</label>
    </ligand>
</feature>
<comment type="pathway">
    <text evidence="2 7">Secondary metabolite metabolism; methylglyoxal degradation; (R)-lactate from methylglyoxal: step 2/2.</text>
</comment>
<dbReference type="RefSeq" id="WP_111573664.1">
    <property type="nucleotide sequence ID" value="NZ_JBHEEY010000020.1"/>
</dbReference>
<protein>
    <recommendedName>
        <fullName evidence="7">Hydroxyacylglutathione hydrolase</fullName>
        <ecNumber evidence="7">3.1.2.6</ecNumber>
    </recommendedName>
    <alternativeName>
        <fullName evidence="7">Glyoxalase II</fullName>
        <shortName evidence="7">Glx II</shortName>
    </alternativeName>
</protein>
<comment type="function">
    <text evidence="7">Thiolesterase that catalyzes the hydrolysis of S-D-lactoyl-glutathione to form glutathione and D-lactic acid.</text>
</comment>
<comment type="subunit">
    <text evidence="7">Monomer.</text>
</comment>
<comment type="catalytic activity">
    <reaction evidence="1 7">
        <text>an S-(2-hydroxyacyl)glutathione + H2O = a 2-hydroxy carboxylate + glutathione + H(+)</text>
        <dbReference type="Rhea" id="RHEA:21864"/>
        <dbReference type="ChEBI" id="CHEBI:15377"/>
        <dbReference type="ChEBI" id="CHEBI:15378"/>
        <dbReference type="ChEBI" id="CHEBI:57925"/>
        <dbReference type="ChEBI" id="CHEBI:58896"/>
        <dbReference type="ChEBI" id="CHEBI:71261"/>
        <dbReference type="EC" id="3.1.2.6"/>
    </reaction>
</comment>
<dbReference type="EC" id="3.1.2.6" evidence="7"/>
<dbReference type="NCBIfam" id="TIGR03413">
    <property type="entry name" value="GSH_gloB"/>
    <property type="match status" value="1"/>
</dbReference>
<dbReference type="InterPro" id="IPR001279">
    <property type="entry name" value="Metallo-B-lactamas"/>
</dbReference>
<feature type="binding site" evidence="7">
    <location>
        <position position="66"/>
    </location>
    <ligand>
        <name>Zn(2+)</name>
        <dbReference type="ChEBI" id="CHEBI:29105"/>
        <label>2</label>
    </ligand>
</feature>
<feature type="binding site" evidence="7">
    <location>
        <position position="138"/>
    </location>
    <ligand>
        <name>Zn(2+)</name>
        <dbReference type="ChEBI" id="CHEBI:29105"/>
        <label>2</label>
    </ligand>
</feature>
<organism evidence="9 10">
    <name type="scientific">Falsochrobactrum ovis</name>
    <dbReference type="NCBI Taxonomy" id="1293442"/>
    <lineage>
        <taxon>Bacteria</taxon>
        <taxon>Pseudomonadati</taxon>
        <taxon>Pseudomonadota</taxon>
        <taxon>Alphaproteobacteria</taxon>
        <taxon>Hyphomicrobiales</taxon>
        <taxon>Brucellaceae</taxon>
        <taxon>Falsochrobactrum</taxon>
    </lineage>
</organism>
<dbReference type="InterPro" id="IPR036866">
    <property type="entry name" value="RibonucZ/Hydroxyglut_hydro"/>
</dbReference>
<evidence type="ECO:0000259" key="8">
    <source>
        <dbReference type="SMART" id="SM00849"/>
    </source>
</evidence>
<dbReference type="OrthoDB" id="9802248at2"/>
<comment type="cofactor">
    <cofactor evidence="7">
        <name>Zn(2+)</name>
        <dbReference type="ChEBI" id="CHEBI:29105"/>
    </cofactor>
    <text evidence="7">Binds 2 Zn(2+) ions per subunit.</text>
</comment>
<dbReference type="Pfam" id="PF16123">
    <property type="entry name" value="HAGH_C"/>
    <property type="match status" value="1"/>
</dbReference>
<gene>
    <name evidence="7" type="primary">gloB</name>
    <name evidence="9" type="ORF">C7374_101101</name>
</gene>
<dbReference type="InterPro" id="IPR032282">
    <property type="entry name" value="HAGH_C"/>
</dbReference>
<dbReference type="InterPro" id="IPR050110">
    <property type="entry name" value="Glyoxalase_II_hydrolase"/>
</dbReference>
<dbReference type="CDD" id="cd07723">
    <property type="entry name" value="hydroxyacylglutathione_hydrolase_MBL-fold"/>
    <property type="match status" value="1"/>
</dbReference>
<evidence type="ECO:0000313" key="10">
    <source>
        <dbReference type="Proteomes" id="UP000249453"/>
    </source>
</evidence>
<keyword evidence="5 7" id="KW-0378">Hydrolase</keyword>
<dbReference type="InterPro" id="IPR017782">
    <property type="entry name" value="Hydroxyacylglutathione_Hdrlase"/>
</dbReference>
<dbReference type="GO" id="GO:0004416">
    <property type="term" value="F:hydroxyacylglutathione hydrolase activity"/>
    <property type="evidence" value="ECO:0007669"/>
    <property type="project" value="UniProtKB-UniRule"/>
</dbReference>
<dbReference type="EMBL" id="QLMK01000001">
    <property type="protein sequence ID" value="RAK33778.1"/>
    <property type="molecule type" value="Genomic_DNA"/>
</dbReference>
<evidence type="ECO:0000256" key="5">
    <source>
        <dbReference type="ARBA" id="ARBA00022801"/>
    </source>
</evidence>
<comment type="caution">
    <text evidence="9">The sequence shown here is derived from an EMBL/GenBank/DDBJ whole genome shotgun (WGS) entry which is preliminary data.</text>
</comment>
<dbReference type="Proteomes" id="UP000249453">
    <property type="component" value="Unassembled WGS sequence"/>
</dbReference>
<dbReference type="GO" id="GO:0019243">
    <property type="term" value="P:methylglyoxal catabolic process to D-lactate via S-lactoyl-glutathione"/>
    <property type="evidence" value="ECO:0007669"/>
    <property type="project" value="UniProtKB-UniRule"/>
</dbReference>
<feature type="binding site" evidence="7">
    <location>
        <position position="61"/>
    </location>
    <ligand>
        <name>Zn(2+)</name>
        <dbReference type="ChEBI" id="CHEBI:29105"/>
        <label>1</label>
    </ligand>
</feature>
<dbReference type="HAMAP" id="MF_01374">
    <property type="entry name" value="Glyoxalase_2"/>
    <property type="match status" value="1"/>
</dbReference>
<feature type="binding site" evidence="7">
    <location>
        <position position="63"/>
    </location>
    <ligand>
        <name>Zn(2+)</name>
        <dbReference type="ChEBI" id="CHEBI:29105"/>
        <label>1</label>
    </ligand>
</feature>
<evidence type="ECO:0000313" key="9">
    <source>
        <dbReference type="EMBL" id="RAK33778.1"/>
    </source>
</evidence>
<feature type="binding site" evidence="7">
    <location>
        <position position="176"/>
    </location>
    <ligand>
        <name>Zn(2+)</name>
        <dbReference type="ChEBI" id="CHEBI:29105"/>
        <label>2</label>
    </ligand>
</feature>
<evidence type="ECO:0000256" key="7">
    <source>
        <dbReference type="HAMAP-Rule" id="MF_01374"/>
    </source>
</evidence>
<accession>A0A364JYI9</accession>
<dbReference type="AlphaFoldDB" id="A0A364JYI9"/>
<evidence type="ECO:0000256" key="2">
    <source>
        <dbReference type="ARBA" id="ARBA00004963"/>
    </source>
</evidence>
<dbReference type="SMART" id="SM00849">
    <property type="entry name" value="Lactamase_B"/>
    <property type="match status" value="1"/>
</dbReference>
<dbReference type="PANTHER" id="PTHR43705">
    <property type="entry name" value="HYDROXYACYLGLUTATHIONE HYDROLASE"/>
    <property type="match status" value="1"/>
</dbReference>
<keyword evidence="6 7" id="KW-0862">Zinc</keyword>
<dbReference type="PANTHER" id="PTHR43705:SF1">
    <property type="entry name" value="HYDROXYACYLGLUTATHIONE HYDROLASE GLOB"/>
    <property type="match status" value="1"/>
</dbReference>
<dbReference type="Pfam" id="PF00753">
    <property type="entry name" value="Lactamase_B"/>
    <property type="match status" value="1"/>
</dbReference>
<proteinExistence type="inferred from homology"/>